<evidence type="ECO:0000256" key="2">
    <source>
        <dbReference type="SAM" id="Phobius"/>
    </source>
</evidence>
<protein>
    <submittedName>
        <fullName evidence="3">Uncharacterized protein</fullName>
    </submittedName>
</protein>
<comment type="caution">
    <text evidence="3">The sequence shown here is derived from an EMBL/GenBank/DDBJ whole genome shotgun (WGS) entry which is preliminary data.</text>
</comment>
<evidence type="ECO:0000256" key="1">
    <source>
        <dbReference type="SAM" id="MobiDB-lite"/>
    </source>
</evidence>
<proteinExistence type="predicted"/>
<dbReference type="STRING" id="205917.A0A4Y9ZBQ1"/>
<organism evidence="3 4">
    <name type="scientific">Dentipellis fragilis</name>
    <dbReference type="NCBI Taxonomy" id="205917"/>
    <lineage>
        <taxon>Eukaryota</taxon>
        <taxon>Fungi</taxon>
        <taxon>Dikarya</taxon>
        <taxon>Basidiomycota</taxon>
        <taxon>Agaricomycotina</taxon>
        <taxon>Agaricomycetes</taxon>
        <taxon>Russulales</taxon>
        <taxon>Hericiaceae</taxon>
        <taxon>Dentipellis</taxon>
    </lineage>
</organism>
<dbReference type="AlphaFoldDB" id="A0A4Y9ZBQ1"/>
<dbReference type="OrthoDB" id="5570013at2759"/>
<feature type="region of interest" description="Disordered" evidence="1">
    <location>
        <begin position="217"/>
        <end position="261"/>
    </location>
</feature>
<dbReference type="Proteomes" id="UP000298327">
    <property type="component" value="Unassembled WGS sequence"/>
</dbReference>
<gene>
    <name evidence="3" type="ORF">EVG20_g719</name>
</gene>
<accession>A0A4Y9ZBQ1</accession>
<keyword evidence="4" id="KW-1185">Reference proteome</keyword>
<feature type="compositionally biased region" description="Polar residues" evidence="1">
    <location>
        <begin position="217"/>
        <end position="229"/>
    </location>
</feature>
<keyword evidence="2" id="KW-1133">Transmembrane helix</keyword>
<evidence type="ECO:0000313" key="3">
    <source>
        <dbReference type="EMBL" id="TFY72266.1"/>
    </source>
</evidence>
<reference evidence="3 4" key="1">
    <citation type="submission" date="2019-02" db="EMBL/GenBank/DDBJ databases">
        <title>Genome sequencing of the rare red list fungi Dentipellis fragilis.</title>
        <authorList>
            <person name="Buettner E."/>
            <person name="Kellner H."/>
        </authorList>
    </citation>
    <scope>NUCLEOTIDE SEQUENCE [LARGE SCALE GENOMIC DNA]</scope>
    <source>
        <strain evidence="3 4">DSM 105465</strain>
    </source>
</reference>
<feature type="transmembrane region" description="Helical" evidence="2">
    <location>
        <begin position="276"/>
        <end position="294"/>
    </location>
</feature>
<name>A0A4Y9ZBQ1_9AGAM</name>
<keyword evidence="2" id="KW-0812">Transmembrane</keyword>
<keyword evidence="2" id="KW-0472">Membrane</keyword>
<sequence length="702" mass="77825">MRSDDFHRLRLKRTPTRFERPERDEHDEREGLLHERGRACAPAEHMTPLLELPAQANRWLRASVNNSAVPRRHTSPVPCIGRQQRHPIALATTHYQHHPQTDNLDIYHLPAHFSVEFISGMPTRPPVQRAVEPENMARVAESPDIFCMHSERTVRTSPPLMRTLPSTTFSFAPTTRSEQGCHFETLHGLRILSNPCQDLTDLLLLFSFRMIITDQSTPLRKGTQASEDSSPPAGPPPPAYPGYQAINETHPSPPPAPAPPTLVITQRLREPAGNRFCKAFVVAILFWALFSLFVRTFVGMVSHRHGGWNNLHTSQDGDGDGPEWRWPAPAPIPTHGNEYPVKCVQGEAWTPLGLEPDHSYPPNFKAKTEFDLPITSDVLFFLSRGSLSSGAIRIEKDSRVQDKVGVSIMVHYHSRTALSRANVCLLTRGEGQNGIGIFTPDWRSSPKQSDRLTFEILVSLPFTHDSPTYIKSLETSLSLFRHSLGLLHDAYEFGSLSLLTTNSVIEVESVLAHAAHIRSTNGAIRGVFRSNESLELVTTNAYIHADVSLFNAGVNKATNLAMITTNGPISSHVNLYSNTSDSTGGSFAVKATTTNNALDVTYGAAPVDSELHFTGHSTNGPINAVLHPAFEGEFSVSTTNAQPLVHSDEKVEDPAGKGRHREFHVRSVIRRHITGDVFWDGRNSRKSSARLSTTNNVARLWL</sequence>
<dbReference type="EMBL" id="SEOQ01000019">
    <property type="protein sequence ID" value="TFY72266.1"/>
    <property type="molecule type" value="Genomic_DNA"/>
</dbReference>
<feature type="compositionally biased region" description="Pro residues" evidence="1">
    <location>
        <begin position="251"/>
        <end position="260"/>
    </location>
</feature>
<evidence type="ECO:0000313" key="4">
    <source>
        <dbReference type="Proteomes" id="UP000298327"/>
    </source>
</evidence>